<dbReference type="EMBL" id="JAOCQF010000003">
    <property type="protein sequence ID" value="MCT8331360.1"/>
    <property type="molecule type" value="Genomic_DNA"/>
</dbReference>
<dbReference type="SUPFAM" id="SSF52540">
    <property type="entry name" value="P-loop containing nucleoside triphosphate hydrolases"/>
    <property type="match status" value="1"/>
</dbReference>
<dbReference type="InterPro" id="IPR027417">
    <property type="entry name" value="P-loop_NTPase"/>
</dbReference>
<dbReference type="Proteomes" id="UP001205601">
    <property type="component" value="Unassembled WGS sequence"/>
</dbReference>
<dbReference type="RefSeq" id="WP_261497237.1">
    <property type="nucleotide sequence ID" value="NZ_JAOCQF010000003.1"/>
</dbReference>
<sequence length="470" mass="51923">MTDTPRFDCFVILASMRTGSNLLEESLNSLTGLTCHGEAFNPRFVGGPRKEEVLGLTLEERDADPGLMLDRIAAAEGLNGFRYFPDHDPRAFDRFMRDPRCAKIVLTRNPLESYVSLKIARQTGQWKLGRARDHKAGSITFDGPEFEAYLEELMGFQLQVLRLLQTTGQTAFHLDYEDVRDPAVLTGLAAYLGLAAESVKPSTRLVKQNTAGLDELVENHGAMEQALTRIDPFNLHRVPNLEPRRGPGIPGFIASARAPLLFMPVHGGPTARVVDWMARLGGGVERDFTQKTLRDWMRTRPGHRSFTVLSHPVARAHRAFAELLQNAATAEFRDYLKRAHGLDLPRPNARGDIGAREHRRAFLGFLKFLRATLNGQASIRPDPAWASQSALVTGFGQFAPPGLILHEEALEDGLAHLAGSLGMAMIDLPPAAPETDLAGIYDAEVEKAARAAYPRDYLVFGFGPWRDQAA</sequence>
<keyword evidence="2" id="KW-1185">Reference proteome</keyword>
<comment type="caution">
    <text evidence="1">The sequence shown here is derived from an EMBL/GenBank/DDBJ whole genome shotgun (WGS) entry which is preliminary data.</text>
</comment>
<name>A0ABT2NQZ7_9RHOB</name>
<proteinExistence type="predicted"/>
<evidence type="ECO:0000313" key="2">
    <source>
        <dbReference type="Proteomes" id="UP001205601"/>
    </source>
</evidence>
<dbReference type="Gene3D" id="3.40.50.300">
    <property type="entry name" value="P-loop containing nucleotide triphosphate hydrolases"/>
    <property type="match status" value="1"/>
</dbReference>
<protein>
    <submittedName>
        <fullName evidence="1">Nodulation protein NodH</fullName>
    </submittedName>
</protein>
<organism evidence="1 2">
    <name type="scientific">Albidovulum sediminis</name>
    <dbReference type="NCBI Taxonomy" id="3066345"/>
    <lineage>
        <taxon>Bacteria</taxon>
        <taxon>Pseudomonadati</taxon>
        <taxon>Pseudomonadota</taxon>
        <taxon>Alphaproteobacteria</taxon>
        <taxon>Rhodobacterales</taxon>
        <taxon>Paracoccaceae</taxon>
        <taxon>Albidovulum</taxon>
    </lineage>
</organism>
<gene>
    <name evidence="1" type="ORF">N5I32_17710</name>
</gene>
<evidence type="ECO:0000313" key="1">
    <source>
        <dbReference type="EMBL" id="MCT8331360.1"/>
    </source>
</evidence>
<accession>A0ABT2NQZ7</accession>
<reference evidence="2" key="1">
    <citation type="submission" date="2023-07" db="EMBL/GenBank/DDBJ databases">
        <title>Defluviimonas sediminis sp. nov., isolated from mangrove sediment.</title>
        <authorList>
            <person name="Liu L."/>
            <person name="Li J."/>
            <person name="Huang Y."/>
            <person name="Pan J."/>
            <person name="Li M."/>
        </authorList>
    </citation>
    <scope>NUCLEOTIDE SEQUENCE [LARGE SCALE GENOMIC DNA]</scope>
    <source>
        <strain evidence="2">FT324</strain>
    </source>
</reference>